<proteinExistence type="predicted"/>
<protein>
    <submittedName>
        <fullName evidence="2">Uncharacterized protein</fullName>
    </submittedName>
</protein>
<reference evidence="2" key="1">
    <citation type="submission" date="2014-11" db="EMBL/GenBank/DDBJ databases">
        <authorList>
            <person name="Amaro Gonzalez C."/>
        </authorList>
    </citation>
    <scope>NUCLEOTIDE SEQUENCE</scope>
</reference>
<accession>A0A0E9SMT6</accession>
<organism evidence="2">
    <name type="scientific">Anguilla anguilla</name>
    <name type="common">European freshwater eel</name>
    <name type="synonym">Muraena anguilla</name>
    <dbReference type="NCBI Taxonomy" id="7936"/>
    <lineage>
        <taxon>Eukaryota</taxon>
        <taxon>Metazoa</taxon>
        <taxon>Chordata</taxon>
        <taxon>Craniata</taxon>
        <taxon>Vertebrata</taxon>
        <taxon>Euteleostomi</taxon>
        <taxon>Actinopterygii</taxon>
        <taxon>Neopterygii</taxon>
        <taxon>Teleostei</taxon>
        <taxon>Anguilliformes</taxon>
        <taxon>Anguillidae</taxon>
        <taxon>Anguilla</taxon>
    </lineage>
</organism>
<sequence length="34" mass="4396">MIYLKLSLHFIFGFLLFFFVSWSFYLRYYYPIFI</sequence>
<keyword evidence="1" id="KW-0472">Membrane</keyword>
<name>A0A0E9SMT6_ANGAN</name>
<keyword evidence="1" id="KW-0812">Transmembrane</keyword>
<reference evidence="2" key="2">
    <citation type="journal article" date="2015" name="Fish Shellfish Immunol.">
        <title>Early steps in the European eel (Anguilla anguilla)-Vibrio vulnificus interaction in the gills: Role of the RtxA13 toxin.</title>
        <authorList>
            <person name="Callol A."/>
            <person name="Pajuelo D."/>
            <person name="Ebbesson L."/>
            <person name="Teles M."/>
            <person name="MacKenzie S."/>
            <person name="Amaro C."/>
        </authorList>
    </citation>
    <scope>NUCLEOTIDE SEQUENCE</scope>
</reference>
<keyword evidence="1" id="KW-1133">Transmembrane helix</keyword>
<feature type="transmembrane region" description="Helical" evidence="1">
    <location>
        <begin position="6"/>
        <end position="26"/>
    </location>
</feature>
<evidence type="ECO:0000313" key="2">
    <source>
        <dbReference type="EMBL" id="JAH41803.1"/>
    </source>
</evidence>
<dbReference type="EMBL" id="GBXM01066774">
    <property type="protein sequence ID" value="JAH41803.1"/>
    <property type="molecule type" value="Transcribed_RNA"/>
</dbReference>
<evidence type="ECO:0000256" key="1">
    <source>
        <dbReference type="SAM" id="Phobius"/>
    </source>
</evidence>
<dbReference type="AlphaFoldDB" id="A0A0E9SMT6"/>